<dbReference type="Pfam" id="PF12174">
    <property type="entry name" value="RST"/>
    <property type="match status" value="1"/>
</dbReference>
<name>A0A6I9R5L1_ELAGV</name>
<dbReference type="SUPFAM" id="SSF56399">
    <property type="entry name" value="ADP-ribosylation"/>
    <property type="match status" value="1"/>
</dbReference>
<proteinExistence type="predicted"/>
<organism evidence="8 9">
    <name type="scientific">Elaeis guineensis var. tenera</name>
    <name type="common">Oil palm</name>
    <dbReference type="NCBI Taxonomy" id="51953"/>
    <lineage>
        <taxon>Eukaryota</taxon>
        <taxon>Viridiplantae</taxon>
        <taxon>Streptophyta</taxon>
        <taxon>Embryophyta</taxon>
        <taxon>Tracheophyta</taxon>
        <taxon>Spermatophyta</taxon>
        <taxon>Magnoliopsida</taxon>
        <taxon>Liliopsida</taxon>
        <taxon>Arecaceae</taxon>
        <taxon>Arecoideae</taxon>
        <taxon>Cocoseae</taxon>
        <taxon>Elaeidinae</taxon>
        <taxon>Elaeis</taxon>
    </lineage>
</organism>
<accession>A0A6I9R5L1</accession>
<dbReference type="RefSeq" id="XP_010920069.3">
    <property type="nucleotide sequence ID" value="XM_010921767.3"/>
</dbReference>
<keyword evidence="4" id="KW-0539">Nucleus</keyword>
<evidence type="ECO:0000259" key="6">
    <source>
        <dbReference type="PROSITE" id="PS51059"/>
    </source>
</evidence>
<dbReference type="GO" id="GO:0003950">
    <property type="term" value="F:NAD+ poly-ADP-ribosyltransferase activity"/>
    <property type="evidence" value="ECO:0007669"/>
    <property type="project" value="InterPro"/>
</dbReference>
<dbReference type="OrthoDB" id="6133115at2759"/>
<dbReference type="InParanoid" id="A0A6I9R5L1"/>
<dbReference type="GO" id="GO:0005634">
    <property type="term" value="C:nucleus"/>
    <property type="evidence" value="ECO:0007669"/>
    <property type="project" value="UniProtKB-SubCell"/>
</dbReference>
<evidence type="ECO:0000313" key="8">
    <source>
        <dbReference type="Proteomes" id="UP000504607"/>
    </source>
</evidence>
<dbReference type="InterPro" id="IPR012317">
    <property type="entry name" value="Poly(ADP-ribose)pol_cat_dom"/>
</dbReference>
<dbReference type="AlphaFoldDB" id="A0A6I9R5L1"/>
<dbReference type="PANTHER" id="PTHR32263:SF12">
    <property type="entry name" value="INACTIVE POLY [ADP-RIBOSE] POLYMERASE SRO4-RELATED"/>
    <property type="match status" value="1"/>
</dbReference>
<feature type="domain" description="RST" evidence="7">
    <location>
        <begin position="270"/>
        <end position="341"/>
    </location>
</feature>
<comment type="subcellular location">
    <subcellularLocation>
        <location evidence="1">Nucleus</location>
    </subcellularLocation>
</comment>
<evidence type="ECO:0000313" key="9">
    <source>
        <dbReference type="RefSeq" id="XP_010920069.3"/>
    </source>
</evidence>
<gene>
    <name evidence="9" type="primary">LOC105044002</name>
</gene>
<evidence type="ECO:0000256" key="4">
    <source>
        <dbReference type="ARBA" id="ARBA00023242"/>
    </source>
</evidence>
<dbReference type="InterPro" id="IPR022003">
    <property type="entry name" value="RST"/>
</dbReference>
<sequence>MNTGRAHRPQDKRRYPPPSGINHRLHTATARESCANRGIPTSVGLYRGTSEMAVPESGVLQGFPHDKVLRVEEGCDEFISIKHRFYMSIGSLAQYCPLVALQRLRCTADQMIARTEAFKHQSKLLSEKYDGEPNIQDGLYGSSKVGIIQIINHGFDVSALPEDGGYFGIGLYITPEQVAINSVMSSTVDVDGLRHVLLCRVILGRMEEVIRGSGQSQSSSKQYDSGVDNQQFPTRYIIWYPHANTRILPQYVLSVKVDFRSRGLQKQPRTQPITPWMPFRALLSELDKFLPKPTMCRVWRYHCQFLERKITRQELVFHLRQITGDKILIAALRSFQIKKFGAEIAAFLKGKKKK</sequence>
<dbReference type="PANTHER" id="PTHR32263">
    <property type="entry name" value="INACTIVE POLY [ADP-RIBOSE] POLYMERASE SRO4-RELATED"/>
    <property type="match status" value="1"/>
</dbReference>
<keyword evidence="8" id="KW-1185">Reference proteome</keyword>
<dbReference type="KEGG" id="egu:105044002"/>
<dbReference type="PROSITE" id="PS51879">
    <property type="entry name" value="RST"/>
    <property type="match status" value="1"/>
</dbReference>
<protein>
    <submittedName>
        <fullName evidence="9">Probable inactive poly [ADP-ribose] polymerase SRO3 isoform X1</fullName>
    </submittedName>
</protein>
<keyword evidence="2" id="KW-0217">Developmental protein</keyword>
<evidence type="ECO:0000259" key="7">
    <source>
        <dbReference type="PROSITE" id="PS51879"/>
    </source>
</evidence>
<dbReference type="InterPro" id="IPR044964">
    <property type="entry name" value="RCD1/SRO1-5"/>
</dbReference>
<evidence type="ECO:0000256" key="2">
    <source>
        <dbReference type="ARBA" id="ARBA00022473"/>
    </source>
</evidence>
<feature type="domain" description="PARP catalytic" evidence="6">
    <location>
        <begin position="54"/>
        <end position="276"/>
    </location>
</feature>
<keyword evidence="3" id="KW-0346">Stress response</keyword>
<dbReference type="Gene3D" id="3.90.228.10">
    <property type="match status" value="1"/>
</dbReference>
<evidence type="ECO:0000256" key="3">
    <source>
        <dbReference type="ARBA" id="ARBA00023016"/>
    </source>
</evidence>
<evidence type="ECO:0000256" key="5">
    <source>
        <dbReference type="SAM" id="MobiDB-lite"/>
    </source>
</evidence>
<evidence type="ECO:0000256" key="1">
    <source>
        <dbReference type="ARBA" id="ARBA00004123"/>
    </source>
</evidence>
<dbReference type="Proteomes" id="UP000504607">
    <property type="component" value="Chromosome 4"/>
</dbReference>
<feature type="region of interest" description="Disordered" evidence="5">
    <location>
        <begin position="1"/>
        <end position="23"/>
    </location>
</feature>
<dbReference type="PROSITE" id="PS51059">
    <property type="entry name" value="PARP_CATALYTIC"/>
    <property type="match status" value="1"/>
</dbReference>
<reference evidence="9" key="1">
    <citation type="submission" date="2025-08" db="UniProtKB">
        <authorList>
            <consortium name="RefSeq"/>
        </authorList>
    </citation>
    <scope>IDENTIFICATION</scope>
</reference>